<evidence type="ECO:0000259" key="6">
    <source>
        <dbReference type="PROSITE" id="PS50928"/>
    </source>
</evidence>
<dbReference type="SUPFAM" id="SSF161098">
    <property type="entry name" value="MetI-like"/>
    <property type="match status" value="1"/>
</dbReference>
<feature type="transmembrane region" description="Helical" evidence="5">
    <location>
        <begin position="90"/>
        <end position="110"/>
    </location>
</feature>
<feature type="transmembrane region" description="Helical" evidence="5">
    <location>
        <begin position="27"/>
        <end position="48"/>
    </location>
</feature>
<dbReference type="OrthoDB" id="9810086at2"/>
<name>A0A2Z3JE01_9DEIO</name>
<proteinExistence type="inferred from homology"/>
<organism evidence="7 8">
    <name type="scientific">Deinococcus irradiatisoli</name>
    <dbReference type="NCBI Taxonomy" id="2202254"/>
    <lineage>
        <taxon>Bacteria</taxon>
        <taxon>Thermotogati</taxon>
        <taxon>Deinococcota</taxon>
        <taxon>Deinococci</taxon>
        <taxon>Deinococcales</taxon>
        <taxon>Deinococcaceae</taxon>
        <taxon>Deinococcus</taxon>
    </lineage>
</organism>
<evidence type="ECO:0000256" key="5">
    <source>
        <dbReference type="RuleBase" id="RU363032"/>
    </source>
</evidence>
<dbReference type="PROSITE" id="PS50928">
    <property type="entry name" value="ABC_TM1"/>
    <property type="match status" value="1"/>
</dbReference>
<comment type="similarity">
    <text evidence="5">Belongs to the binding-protein-dependent transport system permease family.</text>
</comment>
<dbReference type="RefSeq" id="WP_109827131.1">
    <property type="nucleotide sequence ID" value="NZ_CP029494.1"/>
</dbReference>
<keyword evidence="8" id="KW-1185">Reference proteome</keyword>
<gene>
    <name evidence="7" type="ORF">DKM44_09315</name>
</gene>
<evidence type="ECO:0000313" key="7">
    <source>
        <dbReference type="EMBL" id="AWN23403.1"/>
    </source>
</evidence>
<dbReference type="AlphaFoldDB" id="A0A2Z3JE01"/>
<dbReference type="Pfam" id="PF00528">
    <property type="entry name" value="BPD_transp_1"/>
    <property type="match status" value="1"/>
</dbReference>
<keyword evidence="3 5" id="KW-1133">Transmembrane helix</keyword>
<evidence type="ECO:0000256" key="4">
    <source>
        <dbReference type="ARBA" id="ARBA00023136"/>
    </source>
</evidence>
<dbReference type="EMBL" id="CP029494">
    <property type="protein sequence ID" value="AWN23403.1"/>
    <property type="molecule type" value="Genomic_DNA"/>
</dbReference>
<dbReference type="GO" id="GO:0005886">
    <property type="term" value="C:plasma membrane"/>
    <property type="evidence" value="ECO:0007669"/>
    <property type="project" value="UniProtKB-SubCell"/>
</dbReference>
<dbReference type="GO" id="GO:0055085">
    <property type="term" value="P:transmembrane transport"/>
    <property type="evidence" value="ECO:0007669"/>
    <property type="project" value="InterPro"/>
</dbReference>
<evidence type="ECO:0000313" key="8">
    <source>
        <dbReference type="Proteomes" id="UP000245368"/>
    </source>
</evidence>
<feature type="transmembrane region" description="Helical" evidence="5">
    <location>
        <begin position="122"/>
        <end position="142"/>
    </location>
</feature>
<feature type="domain" description="ABC transmembrane type-1" evidence="6">
    <location>
        <begin position="86"/>
        <end position="276"/>
    </location>
</feature>
<comment type="subcellular location">
    <subcellularLocation>
        <location evidence="5">Cell membrane</location>
        <topology evidence="5">Multi-pass membrane protein</topology>
    </subcellularLocation>
    <subcellularLocation>
        <location evidence="1">Membrane</location>
        <topology evidence="1">Multi-pass membrane protein</topology>
    </subcellularLocation>
</comment>
<feature type="transmembrane region" description="Helical" evidence="5">
    <location>
        <begin position="198"/>
        <end position="219"/>
    </location>
</feature>
<keyword evidence="5" id="KW-0813">Transport</keyword>
<keyword evidence="4 5" id="KW-0472">Membrane</keyword>
<protein>
    <submittedName>
        <fullName evidence="7">ABC transporter permease</fullName>
    </submittedName>
</protein>
<evidence type="ECO:0000256" key="3">
    <source>
        <dbReference type="ARBA" id="ARBA00022989"/>
    </source>
</evidence>
<evidence type="ECO:0000256" key="1">
    <source>
        <dbReference type="ARBA" id="ARBA00004141"/>
    </source>
</evidence>
<dbReference type="CDD" id="cd06261">
    <property type="entry name" value="TM_PBP2"/>
    <property type="match status" value="1"/>
</dbReference>
<keyword evidence="2 5" id="KW-0812">Transmembrane</keyword>
<dbReference type="PANTHER" id="PTHR43879:SF1">
    <property type="entry name" value="GLUCOSE IMPORT SYSTEM PERMEASE PROTEIN GLCU"/>
    <property type="match status" value="1"/>
</dbReference>
<evidence type="ECO:0000256" key="2">
    <source>
        <dbReference type="ARBA" id="ARBA00022692"/>
    </source>
</evidence>
<dbReference type="KEGG" id="dez:DKM44_09315"/>
<feature type="transmembrane region" description="Helical" evidence="5">
    <location>
        <begin position="154"/>
        <end position="177"/>
    </location>
</feature>
<sequence>MTSTPLSPVPASATSSHKSSRFSLGRILMYVGLSLAALFFLLPIYLLIVTAFKTPDAINLATTWQLPSFLNWASFSNAWAKVGGNMGNSLFLAVVATAISALLGSLNGYALSKWKFRGANTLFALMLFGMFIPYQSVLIPLFQFIKSLGLYGNIWGLILAHVVYGIPITTLIFRNFYADVPDALVEAATIDGAGFWSIYSKVIFPISVPGFVVVIIWQFTQVWNEFLFAATLTSSGSQPVTYALSQLAGGQAVSWNLPMAGAILAAIPTLLVYIVLGRYFVRGLLAGSVKG</sequence>
<feature type="transmembrane region" description="Helical" evidence="5">
    <location>
        <begin position="259"/>
        <end position="281"/>
    </location>
</feature>
<dbReference type="Gene3D" id="1.10.3720.10">
    <property type="entry name" value="MetI-like"/>
    <property type="match status" value="1"/>
</dbReference>
<reference evidence="7 8" key="1">
    <citation type="submission" date="2018-05" db="EMBL/GenBank/DDBJ databases">
        <title>Complete Genome Sequence of Deinococcus sp. strain 17bor-2.</title>
        <authorList>
            <person name="Srinivasan S."/>
        </authorList>
    </citation>
    <scope>NUCLEOTIDE SEQUENCE [LARGE SCALE GENOMIC DNA]</scope>
    <source>
        <strain evidence="7 8">17bor-2</strain>
    </source>
</reference>
<dbReference type="InterPro" id="IPR035906">
    <property type="entry name" value="MetI-like_sf"/>
</dbReference>
<accession>A0A2Z3JE01</accession>
<dbReference type="PANTHER" id="PTHR43879">
    <property type="entry name" value="ABC TRANSPORTER PERMEASE PROTEIN"/>
    <property type="match status" value="1"/>
</dbReference>
<dbReference type="Proteomes" id="UP000245368">
    <property type="component" value="Chromosome"/>
</dbReference>
<dbReference type="InterPro" id="IPR000515">
    <property type="entry name" value="MetI-like"/>
</dbReference>